<reference evidence="2 3" key="1">
    <citation type="journal article" date="2015" name="Genome Biol.">
        <title>Comparative genomics of Steinernema reveals deeply conserved gene regulatory networks.</title>
        <authorList>
            <person name="Dillman A.R."/>
            <person name="Macchietto M."/>
            <person name="Porter C.F."/>
            <person name="Rogers A."/>
            <person name="Williams B."/>
            <person name="Antoshechkin I."/>
            <person name="Lee M.M."/>
            <person name="Goodwin Z."/>
            <person name="Lu X."/>
            <person name="Lewis E.E."/>
            <person name="Goodrich-Blair H."/>
            <person name="Stock S.P."/>
            <person name="Adams B.J."/>
            <person name="Sternberg P.W."/>
            <person name="Mortazavi A."/>
        </authorList>
    </citation>
    <scope>NUCLEOTIDE SEQUENCE [LARGE SCALE GENOMIC DNA]</scope>
    <source>
        <strain evidence="2 3">ALL</strain>
    </source>
</reference>
<evidence type="ECO:0000256" key="1">
    <source>
        <dbReference type="SAM" id="SignalP"/>
    </source>
</evidence>
<dbReference type="AlphaFoldDB" id="A0A4U5M6E0"/>
<dbReference type="Proteomes" id="UP000298663">
    <property type="component" value="Unassembled WGS sequence"/>
</dbReference>
<feature type="signal peptide" evidence="1">
    <location>
        <begin position="1"/>
        <end position="17"/>
    </location>
</feature>
<organism evidence="2 3">
    <name type="scientific">Steinernema carpocapsae</name>
    <name type="common">Entomopathogenic nematode</name>
    <dbReference type="NCBI Taxonomy" id="34508"/>
    <lineage>
        <taxon>Eukaryota</taxon>
        <taxon>Metazoa</taxon>
        <taxon>Ecdysozoa</taxon>
        <taxon>Nematoda</taxon>
        <taxon>Chromadorea</taxon>
        <taxon>Rhabditida</taxon>
        <taxon>Tylenchina</taxon>
        <taxon>Panagrolaimomorpha</taxon>
        <taxon>Strongyloidoidea</taxon>
        <taxon>Steinernematidae</taxon>
        <taxon>Steinernema</taxon>
    </lineage>
</organism>
<evidence type="ECO:0000313" key="2">
    <source>
        <dbReference type="EMBL" id="TKR64103.1"/>
    </source>
</evidence>
<sequence>MLKHILGFLIFGVLCNSKCTFIKRESFNFSKFWGFHNDVQPCLNVKPHSQPFLNCFQIVINYVVSISLVRSLLSQNLAYPPNALPCFPPVI</sequence>
<gene>
    <name evidence="2" type="ORF">L596_024693</name>
</gene>
<feature type="chain" id="PRO_5020798814" description="Secreted protein" evidence="1">
    <location>
        <begin position="18"/>
        <end position="91"/>
    </location>
</feature>
<keyword evidence="3" id="KW-1185">Reference proteome</keyword>
<dbReference type="EMBL" id="AZBU02000009">
    <property type="protein sequence ID" value="TKR64103.1"/>
    <property type="molecule type" value="Genomic_DNA"/>
</dbReference>
<name>A0A4U5M6E0_STECR</name>
<comment type="caution">
    <text evidence="2">The sequence shown here is derived from an EMBL/GenBank/DDBJ whole genome shotgun (WGS) entry which is preliminary data.</text>
</comment>
<evidence type="ECO:0008006" key="4">
    <source>
        <dbReference type="Google" id="ProtNLM"/>
    </source>
</evidence>
<evidence type="ECO:0000313" key="3">
    <source>
        <dbReference type="Proteomes" id="UP000298663"/>
    </source>
</evidence>
<proteinExistence type="predicted"/>
<protein>
    <recommendedName>
        <fullName evidence="4">Secreted protein</fullName>
    </recommendedName>
</protein>
<keyword evidence="1" id="KW-0732">Signal</keyword>
<accession>A0A4U5M6E0</accession>
<reference evidence="2 3" key="2">
    <citation type="journal article" date="2019" name="G3 (Bethesda)">
        <title>Hybrid Assembly of the Genome of the Entomopathogenic Nematode Steinernema carpocapsae Identifies the X-Chromosome.</title>
        <authorList>
            <person name="Serra L."/>
            <person name="Macchietto M."/>
            <person name="Macias-Munoz A."/>
            <person name="McGill C.J."/>
            <person name="Rodriguez I.M."/>
            <person name="Rodriguez B."/>
            <person name="Murad R."/>
            <person name="Mortazavi A."/>
        </authorList>
    </citation>
    <scope>NUCLEOTIDE SEQUENCE [LARGE SCALE GENOMIC DNA]</scope>
    <source>
        <strain evidence="2 3">ALL</strain>
    </source>
</reference>